<dbReference type="InterPro" id="IPR051053">
    <property type="entry name" value="ECH/Chromodomain_protein"/>
</dbReference>
<dbReference type="Pfam" id="PF00378">
    <property type="entry name" value="ECH_1"/>
    <property type="match status" value="1"/>
</dbReference>
<evidence type="ECO:0000256" key="5">
    <source>
        <dbReference type="ARBA" id="ARBA00023235"/>
    </source>
</evidence>
<evidence type="ECO:0000313" key="7">
    <source>
        <dbReference type="Proteomes" id="UP000053617"/>
    </source>
</evidence>
<keyword evidence="7" id="KW-1185">Reference proteome</keyword>
<dbReference type="InterPro" id="IPR001753">
    <property type="entry name" value="Enoyl-CoA_hydra/iso"/>
</dbReference>
<keyword evidence="4" id="KW-0576">Peroxisome</keyword>
<name>A0A0D2I9W4_9EURO</name>
<dbReference type="InterPro" id="IPR029045">
    <property type="entry name" value="ClpP/crotonase-like_dom_sf"/>
</dbReference>
<evidence type="ECO:0008006" key="8">
    <source>
        <dbReference type="Google" id="ProtNLM"/>
    </source>
</evidence>
<evidence type="ECO:0000256" key="2">
    <source>
        <dbReference type="ARBA" id="ARBA00005005"/>
    </source>
</evidence>
<keyword evidence="5" id="KW-0413">Isomerase</keyword>
<proteinExistence type="inferred from homology"/>
<comment type="similarity">
    <text evidence="3">Belongs to the enoyl-CoA hydratase/isomerase family.</text>
</comment>
<dbReference type="GO" id="GO:0004165">
    <property type="term" value="F:delta(3)-delta(2)-enoyl-CoA isomerase activity"/>
    <property type="evidence" value="ECO:0007669"/>
    <property type="project" value="UniProtKB-ARBA"/>
</dbReference>
<dbReference type="AlphaFoldDB" id="A0A0D2I9W4"/>
<evidence type="ECO:0000256" key="3">
    <source>
        <dbReference type="ARBA" id="ARBA00005254"/>
    </source>
</evidence>
<dbReference type="GeneID" id="25299019"/>
<comment type="subcellular location">
    <subcellularLocation>
        <location evidence="1">Peroxisome</location>
    </subcellularLocation>
</comment>
<dbReference type="PANTHER" id="PTHR43684">
    <property type="match status" value="1"/>
</dbReference>
<sequence>MDSSEESILCVKEGNIATIVLNKPQKLNAVTRKELQRITTLLHEIADDKNIFITVITGSGRFFSAGLDVGAIDPTLQQERGDILGDFVKNNFSISQAFYRHPKILVGALNGPVVGLPAALVGFCDFVYATPHTFLLTPFSSLGLVTEGVASMCLVARMGISKANEALIMSRKIPCDELVSTGFVNKVFSGKDQKDSTGFLNQVKAEIEDKLGHHLNRESLLRIKSLIRRPSLDALDAQNICESMEGTGRFLQGAPQEEFRRIASGEKRHKL</sequence>
<dbReference type="Gene3D" id="3.90.226.10">
    <property type="entry name" value="2-enoyl-CoA Hydratase, Chain A, domain 1"/>
    <property type="match status" value="1"/>
</dbReference>
<dbReference type="GO" id="GO:0006635">
    <property type="term" value="P:fatty acid beta-oxidation"/>
    <property type="evidence" value="ECO:0007669"/>
    <property type="project" value="TreeGrafter"/>
</dbReference>
<dbReference type="RefSeq" id="XP_013266911.1">
    <property type="nucleotide sequence ID" value="XM_013411457.1"/>
</dbReference>
<dbReference type="Proteomes" id="UP000053617">
    <property type="component" value="Unassembled WGS sequence"/>
</dbReference>
<reference evidence="6 7" key="1">
    <citation type="submission" date="2015-01" db="EMBL/GenBank/DDBJ databases">
        <title>The Genome Sequence of Rhinocladiella mackenzie CBS 650.93.</title>
        <authorList>
            <consortium name="The Broad Institute Genomics Platform"/>
            <person name="Cuomo C."/>
            <person name="de Hoog S."/>
            <person name="Gorbushina A."/>
            <person name="Stielow B."/>
            <person name="Teixiera M."/>
            <person name="Abouelleil A."/>
            <person name="Chapman S.B."/>
            <person name="Priest M."/>
            <person name="Young S.K."/>
            <person name="Wortman J."/>
            <person name="Nusbaum C."/>
            <person name="Birren B."/>
        </authorList>
    </citation>
    <scope>NUCLEOTIDE SEQUENCE [LARGE SCALE GENOMIC DNA]</scope>
    <source>
        <strain evidence="6 7">CBS 650.93</strain>
    </source>
</reference>
<dbReference type="SUPFAM" id="SSF52096">
    <property type="entry name" value="ClpP/crotonase"/>
    <property type="match status" value="1"/>
</dbReference>
<organism evidence="6 7">
    <name type="scientific">Rhinocladiella mackenziei CBS 650.93</name>
    <dbReference type="NCBI Taxonomy" id="1442369"/>
    <lineage>
        <taxon>Eukaryota</taxon>
        <taxon>Fungi</taxon>
        <taxon>Dikarya</taxon>
        <taxon>Ascomycota</taxon>
        <taxon>Pezizomycotina</taxon>
        <taxon>Eurotiomycetes</taxon>
        <taxon>Chaetothyriomycetidae</taxon>
        <taxon>Chaetothyriales</taxon>
        <taxon>Herpotrichiellaceae</taxon>
        <taxon>Rhinocladiella</taxon>
    </lineage>
</organism>
<dbReference type="OrthoDB" id="448450at2759"/>
<protein>
    <recommendedName>
        <fullName evidence="8">Enoyl-CoA hydratase</fullName>
    </recommendedName>
</protein>
<accession>A0A0D2I9W4</accession>
<dbReference type="CDD" id="cd06558">
    <property type="entry name" value="crotonase-like"/>
    <property type="match status" value="1"/>
</dbReference>
<dbReference type="VEuPathDB" id="FungiDB:Z518_10948"/>
<dbReference type="EMBL" id="KN847484">
    <property type="protein sequence ID" value="KIX00021.1"/>
    <property type="molecule type" value="Genomic_DNA"/>
</dbReference>
<evidence type="ECO:0000256" key="1">
    <source>
        <dbReference type="ARBA" id="ARBA00004275"/>
    </source>
</evidence>
<dbReference type="STRING" id="1442369.A0A0D2I9W4"/>
<dbReference type="FunFam" id="3.90.226.10:FF:000048">
    <property type="entry name" value="3,2-trans-enoyl-CoA isomerase"/>
    <property type="match status" value="1"/>
</dbReference>
<dbReference type="HOGENOM" id="CLU_009834_6_2_1"/>
<comment type="pathway">
    <text evidence="2">Lipid metabolism; fatty acid beta-oxidation.</text>
</comment>
<evidence type="ECO:0000256" key="4">
    <source>
        <dbReference type="ARBA" id="ARBA00023140"/>
    </source>
</evidence>
<dbReference type="PANTHER" id="PTHR43684:SF1">
    <property type="entry name" value="ENOYL-COA DELTA ISOMERASE 2"/>
    <property type="match status" value="1"/>
</dbReference>
<dbReference type="GO" id="GO:0005782">
    <property type="term" value="C:peroxisomal matrix"/>
    <property type="evidence" value="ECO:0007669"/>
    <property type="project" value="TreeGrafter"/>
</dbReference>
<gene>
    <name evidence="6" type="ORF">Z518_10948</name>
</gene>
<evidence type="ECO:0000313" key="6">
    <source>
        <dbReference type="EMBL" id="KIX00021.1"/>
    </source>
</evidence>